<dbReference type="InterPro" id="IPR001144">
    <property type="entry name" value="Enterotoxin_A"/>
</dbReference>
<evidence type="ECO:0000313" key="8">
    <source>
        <dbReference type="EMBL" id="UYK87286.1"/>
    </source>
</evidence>
<gene>
    <name evidence="8" type="ORF">NG824_12290</name>
</gene>
<evidence type="ECO:0000256" key="2">
    <source>
        <dbReference type="ARBA" id="ARBA00022656"/>
    </source>
</evidence>
<dbReference type="GO" id="GO:0090729">
    <property type="term" value="F:toxin activity"/>
    <property type="evidence" value="ECO:0007669"/>
    <property type="project" value="UniProtKB-KW"/>
</dbReference>
<protein>
    <submittedName>
        <fullName evidence="8">Enterotoxin A family protein</fullName>
    </submittedName>
</protein>
<evidence type="ECO:0000256" key="5">
    <source>
        <dbReference type="ARBA" id="ARBA00023026"/>
    </source>
</evidence>
<dbReference type="SUPFAM" id="SSF56399">
    <property type="entry name" value="ADP-ribosylation"/>
    <property type="match status" value="1"/>
</dbReference>
<evidence type="ECO:0000313" key="9">
    <source>
        <dbReference type="Proteomes" id="UP001164392"/>
    </source>
</evidence>
<dbReference type="AlphaFoldDB" id="A0AA46SSR9"/>
<keyword evidence="6" id="KW-1015">Disulfide bond</keyword>
<feature type="signal peptide" evidence="7">
    <location>
        <begin position="1"/>
        <end position="19"/>
    </location>
</feature>
<organism evidence="8 9">
    <name type="scientific">Xanthomonas sacchari</name>
    <dbReference type="NCBI Taxonomy" id="56458"/>
    <lineage>
        <taxon>Bacteria</taxon>
        <taxon>Pseudomonadati</taxon>
        <taxon>Pseudomonadota</taxon>
        <taxon>Gammaproteobacteria</taxon>
        <taxon>Lysobacterales</taxon>
        <taxon>Lysobacteraceae</taxon>
        <taxon>Xanthomonas</taxon>
    </lineage>
</organism>
<reference evidence="8" key="1">
    <citation type="submission" date="2022-06" db="EMBL/GenBank/DDBJ databases">
        <title>Dynamics of rice microbiomes reveals core vertical transmitted seed endophytes.</title>
        <authorList>
            <person name="Liao K."/>
            <person name="Zhang X."/>
        </authorList>
    </citation>
    <scope>NUCLEOTIDE SEQUENCE</scope>
    <source>
        <strain evidence="8">JR3-14</strain>
    </source>
</reference>
<dbReference type="GO" id="GO:0005615">
    <property type="term" value="C:extracellular space"/>
    <property type="evidence" value="ECO:0007669"/>
    <property type="project" value="InterPro"/>
</dbReference>
<sequence>MKNLLCLFCLIICPSLAWANDPPDFLFRCDTRSPDEIQQAGGFYPHNNGRIRDYDLAHHFTGESVEHYTSAFVSTSSDLKAVVNHCLSMVGSDQSAWIYMIMPGSNFYSVSSSLQRVRDSHVAGSPEWQRINQLIIDYDGMSEYVAVDGFPFGRVISHAELNQEMVDDYYDDEDSVLYSNDFWEDRWNLSDAFNADFDGEQPSDSPYLVVDEPASQVVLALNEHAMELPLRFVCDAANGFPASSRSRASSHSCPRYEIIKRLYDKQIISSIIL</sequence>
<keyword evidence="3 7" id="KW-0732">Signal</keyword>
<evidence type="ECO:0000256" key="3">
    <source>
        <dbReference type="ARBA" id="ARBA00022729"/>
    </source>
</evidence>
<dbReference type="Proteomes" id="UP001164392">
    <property type="component" value="Chromosome"/>
</dbReference>
<evidence type="ECO:0000256" key="7">
    <source>
        <dbReference type="SAM" id="SignalP"/>
    </source>
</evidence>
<dbReference type="EMBL" id="CP099534">
    <property type="protein sequence ID" value="UYK87286.1"/>
    <property type="molecule type" value="Genomic_DNA"/>
</dbReference>
<keyword evidence="4" id="KW-0260">Enterotoxin</keyword>
<comment type="similarity">
    <text evidence="1">Belongs to the enterotoxin A family.</text>
</comment>
<keyword evidence="2" id="KW-0800">Toxin</keyword>
<evidence type="ECO:0000256" key="1">
    <source>
        <dbReference type="ARBA" id="ARBA00009092"/>
    </source>
</evidence>
<evidence type="ECO:0000256" key="4">
    <source>
        <dbReference type="ARBA" id="ARBA00022861"/>
    </source>
</evidence>
<name>A0AA46SSR9_9XANT</name>
<keyword evidence="5" id="KW-0843">Virulence</keyword>
<evidence type="ECO:0000256" key="6">
    <source>
        <dbReference type="ARBA" id="ARBA00023157"/>
    </source>
</evidence>
<dbReference type="Pfam" id="PF01375">
    <property type="entry name" value="Enterotoxin_a"/>
    <property type="match status" value="1"/>
</dbReference>
<accession>A0AA46SSR9</accession>
<feature type="chain" id="PRO_5041462594" evidence="7">
    <location>
        <begin position="20"/>
        <end position="273"/>
    </location>
</feature>
<dbReference type="RefSeq" id="WP_167336245.1">
    <property type="nucleotide sequence ID" value="NZ_CP010409.1"/>
</dbReference>
<dbReference type="Gene3D" id="3.90.210.10">
    <property type="entry name" value="Heat-Labile Enterotoxin, subunit A"/>
    <property type="match status" value="1"/>
</dbReference>
<proteinExistence type="inferred from homology"/>